<dbReference type="AlphaFoldDB" id="A0A0A0LAZ7"/>
<reference evidence="1 2" key="3">
    <citation type="journal article" date="2010" name="BMC Genomics">
        <title>Transcriptome sequencing and comparative analysis of cucumber flowers with different sex types.</title>
        <authorList>
            <person name="Guo S."/>
            <person name="Zheng Y."/>
            <person name="Joung J.G."/>
            <person name="Liu S."/>
            <person name="Zhang Z."/>
            <person name="Crasta O.R."/>
            <person name="Sobral B.W."/>
            <person name="Xu Y."/>
            <person name="Huang S."/>
            <person name="Fei Z."/>
        </authorList>
    </citation>
    <scope>NUCLEOTIDE SEQUENCE [LARGE SCALE GENOMIC DNA]</scope>
    <source>
        <strain evidence="2">cv. 9930</strain>
    </source>
</reference>
<gene>
    <name evidence="1" type="ORF">Csa_3G778260</name>
</gene>
<proteinExistence type="predicted"/>
<dbReference type="Proteomes" id="UP000029981">
    <property type="component" value="Chromosome 3"/>
</dbReference>
<sequence length="91" mass="10591">MTAKTIKSFTHLQQEHIGPWSTLLDLQVHGEEERLNAKIDDEDKGLYGVEIGKGIIPKDYIREKTRRIRTKNDSEIVEGIKKMMKKKIKEN</sequence>
<organism evidence="1 2">
    <name type="scientific">Cucumis sativus</name>
    <name type="common">Cucumber</name>
    <dbReference type="NCBI Taxonomy" id="3659"/>
    <lineage>
        <taxon>Eukaryota</taxon>
        <taxon>Viridiplantae</taxon>
        <taxon>Streptophyta</taxon>
        <taxon>Embryophyta</taxon>
        <taxon>Tracheophyta</taxon>
        <taxon>Spermatophyta</taxon>
        <taxon>Magnoliopsida</taxon>
        <taxon>eudicotyledons</taxon>
        <taxon>Gunneridae</taxon>
        <taxon>Pentapetalae</taxon>
        <taxon>rosids</taxon>
        <taxon>fabids</taxon>
        <taxon>Cucurbitales</taxon>
        <taxon>Cucurbitaceae</taxon>
        <taxon>Benincaseae</taxon>
        <taxon>Cucumis</taxon>
    </lineage>
</organism>
<evidence type="ECO:0000313" key="1">
    <source>
        <dbReference type="EMBL" id="KGN59170.1"/>
    </source>
</evidence>
<reference evidence="1 2" key="1">
    <citation type="journal article" date="2009" name="Nat. Genet.">
        <title>The genome of the cucumber, Cucumis sativus L.</title>
        <authorList>
            <person name="Huang S."/>
            <person name="Li R."/>
            <person name="Zhang Z."/>
            <person name="Li L."/>
            <person name="Gu X."/>
            <person name="Fan W."/>
            <person name="Lucas W.J."/>
            <person name="Wang X."/>
            <person name="Xie B."/>
            <person name="Ni P."/>
            <person name="Ren Y."/>
            <person name="Zhu H."/>
            <person name="Li J."/>
            <person name="Lin K."/>
            <person name="Jin W."/>
            <person name="Fei Z."/>
            <person name="Li G."/>
            <person name="Staub J."/>
            <person name="Kilian A."/>
            <person name="van der Vossen E.A."/>
            <person name="Wu Y."/>
            <person name="Guo J."/>
            <person name="He J."/>
            <person name="Jia Z."/>
            <person name="Ren Y."/>
            <person name="Tian G."/>
            <person name="Lu Y."/>
            <person name="Ruan J."/>
            <person name="Qian W."/>
            <person name="Wang M."/>
            <person name="Huang Q."/>
            <person name="Li B."/>
            <person name="Xuan Z."/>
            <person name="Cao J."/>
            <person name="Asan"/>
            <person name="Wu Z."/>
            <person name="Zhang J."/>
            <person name="Cai Q."/>
            <person name="Bai Y."/>
            <person name="Zhao B."/>
            <person name="Han Y."/>
            <person name="Li Y."/>
            <person name="Li X."/>
            <person name="Wang S."/>
            <person name="Shi Q."/>
            <person name="Liu S."/>
            <person name="Cho W.K."/>
            <person name="Kim J.Y."/>
            <person name="Xu Y."/>
            <person name="Heller-Uszynska K."/>
            <person name="Miao H."/>
            <person name="Cheng Z."/>
            <person name="Zhang S."/>
            <person name="Wu J."/>
            <person name="Yang Y."/>
            <person name="Kang H."/>
            <person name="Li M."/>
            <person name="Liang H."/>
            <person name="Ren X."/>
            <person name="Shi Z."/>
            <person name="Wen M."/>
            <person name="Jian M."/>
            <person name="Yang H."/>
            <person name="Zhang G."/>
            <person name="Yang Z."/>
            <person name="Chen R."/>
            <person name="Liu S."/>
            <person name="Li J."/>
            <person name="Ma L."/>
            <person name="Liu H."/>
            <person name="Zhou Y."/>
            <person name="Zhao J."/>
            <person name="Fang X."/>
            <person name="Li G."/>
            <person name="Fang L."/>
            <person name="Li Y."/>
            <person name="Liu D."/>
            <person name="Zheng H."/>
            <person name="Zhang Y."/>
            <person name="Qin N."/>
            <person name="Li Z."/>
            <person name="Yang G."/>
            <person name="Yang S."/>
            <person name="Bolund L."/>
            <person name="Kristiansen K."/>
            <person name="Zheng H."/>
            <person name="Li S."/>
            <person name="Zhang X."/>
            <person name="Yang H."/>
            <person name="Wang J."/>
            <person name="Sun R."/>
            <person name="Zhang B."/>
            <person name="Jiang S."/>
            <person name="Wang J."/>
            <person name="Du Y."/>
            <person name="Li S."/>
        </authorList>
    </citation>
    <scope>NUCLEOTIDE SEQUENCE [LARGE SCALE GENOMIC DNA]</scope>
    <source>
        <strain evidence="2">cv. 9930</strain>
    </source>
</reference>
<name>A0A0A0LAZ7_CUCSA</name>
<keyword evidence="2" id="KW-1185">Reference proteome</keyword>
<evidence type="ECO:0000313" key="2">
    <source>
        <dbReference type="Proteomes" id="UP000029981"/>
    </source>
</evidence>
<reference evidence="1 2" key="2">
    <citation type="journal article" date="2009" name="PLoS ONE">
        <title>An integrated genetic and cytogenetic map of the cucumber genome.</title>
        <authorList>
            <person name="Ren Y."/>
            <person name="Zhang Z."/>
            <person name="Liu J."/>
            <person name="Staub J.E."/>
            <person name="Han Y."/>
            <person name="Cheng Z."/>
            <person name="Li X."/>
            <person name="Lu J."/>
            <person name="Miao H."/>
            <person name="Kang H."/>
            <person name="Xie B."/>
            <person name="Gu X."/>
            <person name="Wang X."/>
            <person name="Du Y."/>
            <person name="Jin W."/>
            <person name="Huang S."/>
        </authorList>
    </citation>
    <scope>NUCLEOTIDE SEQUENCE [LARGE SCALE GENOMIC DNA]</scope>
    <source>
        <strain evidence="2">cv. 9930</strain>
    </source>
</reference>
<reference evidence="1 2" key="4">
    <citation type="journal article" date="2011" name="BMC Genomics">
        <title>RNA-Seq improves annotation of protein-coding genes in the cucumber genome.</title>
        <authorList>
            <person name="Li Z."/>
            <person name="Zhang Z."/>
            <person name="Yan P."/>
            <person name="Huang S."/>
            <person name="Fei Z."/>
            <person name="Lin K."/>
        </authorList>
    </citation>
    <scope>NUCLEOTIDE SEQUENCE [LARGE SCALE GENOMIC DNA]</scope>
    <source>
        <strain evidence="2">cv. 9930</strain>
    </source>
</reference>
<accession>A0A0A0LAZ7</accession>
<dbReference type="EMBL" id="CM002924">
    <property type="protein sequence ID" value="KGN59170.1"/>
    <property type="molecule type" value="Genomic_DNA"/>
</dbReference>
<dbReference type="Gramene" id="KGN59170">
    <property type="protein sequence ID" value="KGN59170"/>
    <property type="gene ID" value="Csa_3G778260"/>
</dbReference>
<protein>
    <submittedName>
        <fullName evidence="1">Uncharacterized protein</fullName>
    </submittedName>
</protein>